<reference evidence="2" key="1">
    <citation type="submission" date="2005-09" db="EMBL/GenBank/DDBJ databases">
        <title>Complete sequence of chromosome 1 of Rhodobacter sphaeroides 2.4.1.</title>
        <authorList>
            <person name="Copeland A."/>
            <person name="Lucas S."/>
            <person name="Lapidus A."/>
            <person name="Barry K."/>
            <person name="Detter J.C."/>
            <person name="Glavina T."/>
            <person name="Hammon N."/>
            <person name="Israni S."/>
            <person name="Pitluck S."/>
            <person name="Richardson P."/>
            <person name="Mackenzie C."/>
            <person name="Choudhary M."/>
            <person name="Larimer F."/>
            <person name="Hauser L.J."/>
            <person name="Land M."/>
            <person name="Donohue T.J."/>
            <person name="Kaplan S."/>
        </authorList>
    </citation>
    <scope>NUCLEOTIDE SEQUENCE [LARGE SCALE GENOMIC DNA]</scope>
    <source>
        <strain evidence="2">ATCC 17023 / DSM 158 / JCM 6121 / CCUG 31486 / LMG 2827 / NBRC 12203 / NCIMB 8253 / ATH 2.4.1.</strain>
    </source>
</reference>
<dbReference type="EnsemblBacteria" id="ABA79386">
    <property type="protein sequence ID" value="ABA79386"/>
    <property type="gene ID" value="RSP_0216"/>
</dbReference>
<evidence type="ECO:0000313" key="2">
    <source>
        <dbReference type="Proteomes" id="UP000002703"/>
    </source>
</evidence>
<sequence>MFAVYSIDELLARKAKGHFRVETVAGRCVISVHRPGEPDETVFCLSAGHANQVRQSLTDEGLTGYFEGAR</sequence>
<dbReference type="Proteomes" id="UP000002703">
    <property type="component" value="Chromosome 1"/>
</dbReference>
<dbReference type="EMBL" id="CP000143">
    <property type="protein sequence ID" value="ABA79386.1"/>
    <property type="molecule type" value="Genomic_DNA"/>
</dbReference>
<proteinExistence type="predicted"/>
<protein>
    <submittedName>
        <fullName evidence="1">Uncharacterized protein</fullName>
    </submittedName>
</protein>
<dbReference type="RefSeq" id="WP_011338073.1">
    <property type="nucleotide sequence ID" value="NC_007493.2"/>
</dbReference>
<keyword evidence="2" id="KW-1185">Reference proteome</keyword>
<dbReference type="AlphaFoldDB" id="Q3J1E8"/>
<dbReference type="STRING" id="272943.RSP_0216"/>
<dbReference type="KEGG" id="rsp:RSP_0216"/>
<name>Q3J1E8_CERS4</name>
<dbReference type="OrthoDB" id="7777592at2"/>
<accession>Q3J1E8</accession>
<evidence type="ECO:0000313" key="1">
    <source>
        <dbReference type="EMBL" id="ABA79386.1"/>
    </source>
</evidence>
<organism evidence="1 2">
    <name type="scientific">Cereibacter sphaeroides (strain ATCC 17023 / DSM 158 / JCM 6121 / CCUG 31486 / LMG 2827 / NBRC 12203 / NCIMB 8253 / ATH 2.4.1.)</name>
    <name type="common">Rhodobacter sphaeroides</name>
    <dbReference type="NCBI Taxonomy" id="272943"/>
    <lineage>
        <taxon>Bacteria</taxon>
        <taxon>Pseudomonadati</taxon>
        <taxon>Pseudomonadota</taxon>
        <taxon>Alphaproteobacteria</taxon>
        <taxon>Rhodobacterales</taxon>
        <taxon>Paracoccaceae</taxon>
        <taxon>Cereibacter</taxon>
    </lineage>
</organism>
<dbReference type="GeneID" id="3719373"/>
<dbReference type="PATRIC" id="fig|272943.9.peg.2155"/>
<gene>
    <name evidence="1" type="ORF">RSP_0216</name>
</gene>